<evidence type="ECO:0000256" key="9">
    <source>
        <dbReference type="ARBA" id="ARBA00022723"/>
    </source>
</evidence>
<evidence type="ECO:0000256" key="5">
    <source>
        <dbReference type="ARBA" id="ARBA00022603"/>
    </source>
</evidence>
<dbReference type="PROSITE" id="PS51918">
    <property type="entry name" value="RADICAL_SAM"/>
    <property type="match status" value="1"/>
</dbReference>
<dbReference type="HOGENOM" id="CLU_029101_2_0_9"/>
<feature type="binding site" evidence="12">
    <location>
        <position position="112"/>
    </location>
    <ligand>
        <name>[4Fe-4S] cluster</name>
        <dbReference type="ChEBI" id="CHEBI:49883"/>
        <note>4Fe-4S-S-AdoMet</note>
    </ligand>
</feature>
<dbReference type="GO" id="GO:0051539">
    <property type="term" value="F:4 iron, 4 sulfur cluster binding"/>
    <property type="evidence" value="ECO:0007669"/>
    <property type="project" value="UniProtKB-UniRule"/>
</dbReference>
<dbReference type="FunFam" id="3.20.20.70:FF:000014">
    <property type="entry name" value="Probable dual-specificity RNA methyltransferase RlmN"/>
    <property type="match status" value="1"/>
</dbReference>
<name>F4LVM4_TEPAE</name>
<keyword evidence="8 12" id="KW-0819">tRNA processing</keyword>
<evidence type="ECO:0000256" key="4">
    <source>
        <dbReference type="ARBA" id="ARBA00022552"/>
    </source>
</evidence>
<evidence type="ECO:0000256" key="1">
    <source>
        <dbReference type="ARBA" id="ARBA00004496"/>
    </source>
</evidence>
<dbReference type="PANTHER" id="PTHR30544">
    <property type="entry name" value="23S RRNA METHYLTRANSFERASE"/>
    <property type="match status" value="1"/>
</dbReference>
<dbReference type="Gene3D" id="3.20.20.70">
    <property type="entry name" value="Aldolase class I"/>
    <property type="match status" value="1"/>
</dbReference>
<dbReference type="GO" id="GO:0019843">
    <property type="term" value="F:rRNA binding"/>
    <property type="evidence" value="ECO:0007669"/>
    <property type="project" value="UniProtKB-UniRule"/>
</dbReference>
<evidence type="ECO:0000256" key="2">
    <source>
        <dbReference type="ARBA" id="ARBA00022485"/>
    </source>
</evidence>
<dbReference type="Pfam" id="PF04055">
    <property type="entry name" value="Radical_SAM"/>
    <property type="match status" value="1"/>
</dbReference>
<protein>
    <recommendedName>
        <fullName evidence="12">Probable dual-specificity RNA methyltransferase RlmN</fullName>
        <ecNumber evidence="12">2.1.1.192</ecNumber>
    </recommendedName>
    <alternativeName>
        <fullName evidence="12">23S rRNA (adenine(2503)-C(2))-methyltransferase</fullName>
    </alternativeName>
    <alternativeName>
        <fullName evidence="12">23S rRNA m2A2503 methyltransferase</fullName>
    </alternativeName>
    <alternativeName>
        <fullName evidence="12">Ribosomal RNA large subunit methyltransferase N</fullName>
    </alternativeName>
    <alternativeName>
        <fullName evidence="12">tRNA (adenine(37)-C(2))-methyltransferase</fullName>
    </alternativeName>
    <alternativeName>
        <fullName evidence="12">tRNA m2A37 methyltransferase</fullName>
    </alternativeName>
</protein>
<evidence type="ECO:0000256" key="10">
    <source>
        <dbReference type="ARBA" id="ARBA00023004"/>
    </source>
</evidence>
<dbReference type="PIRSF" id="PIRSF006004">
    <property type="entry name" value="CHP00048"/>
    <property type="match status" value="1"/>
</dbReference>
<evidence type="ECO:0000256" key="3">
    <source>
        <dbReference type="ARBA" id="ARBA00022490"/>
    </source>
</evidence>
<dbReference type="CDD" id="cd01335">
    <property type="entry name" value="Radical_SAM"/>
    <property type="match status" value="1"/>
</dbReference>
<dbReference type="SFLD" id="SFLDS00029">
    <property type="entry name" value="Radical_SAM"/>
    <property type="match status" value="1"/>
</dbReference>
<dbReference type="STRING" id="1209989.TepRe1_1464"/>
<dbReference type="SFLD" id="SFLDF00275">
    <property type="entry name" value="adenosine_C2_methyltransferase"/>
    <property type="match status" value="1"/>
</dbReference>
<evidence type="ECO:0000259" key="13">
    <source>
        <dbReference type="PROSITE" id="PS51918"/>
    </source>
</evidence>
<dbReference type="Proteomes" id="UP000010802">
    <property type="component" value="Chromosome"/>
</dbReference>
<dbReference type="InterPro" id="IPR004383">
    <property type="entry name" value="rRNA_lsu_MTrfase_RlmN/Cfr"/>
</dbReference>
<feature type="active site" description="S-methylcysteine intermediate" evidence="12">
    <location>
        <position position="333"/>
    </location>
</feature>
<evidence type="ECO:0000256" key="6">
    <source>
        <dbReference type="ARBA" id="ARBA00022679"/>
    </source>
</evidence>
<dbReference type="InterPro" id="IPR040072">
    <property type="entry name" value="Methyltransferase_A"/>
</dbReference>
<comment type="subcellular location">
    <subcellularLocation>
        <location evidence="1 12">Cytoplasm</location>
    </subcellularLocation>
</comment>
<dbReference type="GO" id="GO:0005737">
    <property type="term" value="C:cytoplasm"/>
    <property type="evidence" value="ECO:0007669"/>
    <property type="project" value="UniProtKB-SubCell"/>
</dbReference>
<accession>F4LVM4</accession>
<dbReference type="SUPFAM" id="SSF102114">
    <property type="entry name" value="Radical SAM enzymes"/>
    <property type="match status" value="1"/>
</dbReference>
<keyword evidence="4 12" id="KW-0698">rRNA processing</keyword>
<dbReference type="OrthoDB" id="9793973at2"/>
<feature type="binding site" evidence="12">
    <location>
        <position position="119"/>
    </location>
    <ligand>
        <name>[4Fe-4S] cluster</name>
        <dbReference type="ChEBI" id="CHEBI:49883"/>
        <note>4Fe-4S-S-AdoMet</note>
    </ligand>
</feature>
<feature type="binding site" evidence="12">
    <location>
        <begin position="159"/>
        <end position="160"/>
    </location>
    <ligand>
        <name>S-adenosyl-L-methionine</name>
        <dbReference type="ChEBI" id="CHEBI:59789"/>
    </ligand>
</feature>
<comment type="catalytic activity">
    <reaction evidence="12">
        <text>adenosine(2503) in 23S rRNA + 2 reduced [2Fe-2S]-[ferredoxin] + 2 S-adenosyl-L-methionine = 2-methyladenosine(2503) in 23S rRNA + 5'-deoxyadenosine + L-methionine + 2 oxidized [2Fe-2S]-[ferredoxin] + S-adenosyl-L-homocysteine</text>
        <dbReference type="Rhea" id="RHEA:42916"/>
        <dbReference type="Rhea" id="RHEA-COMP:10000"/>
        <dbReference type="Rhea" id="RHEA-COMP:10001"/>
        <dbReference type="Rhea" id="RHEA-COMP:10152"/>
        <dbReference type="Rhea" id="RHEA-COMP:10282"/>
        <dbReference type="ChEBI" id="CHEBI:17319"/>
        <dbReference type="ChEBI" id="CHEBI:33737"/>
        <dbReference type="ChEBI" id="CHEBI:33738"/>
        <dbReference type="ChEBI" id="CHEBI:57844"/>
        <dbReference type="ChEBI" id="CHEBI:57856"/>
        <dbReference type="ChEBI" id="CHEBI:59789"/>
        <dbReference type="ChEBI" id="CHEBI:74411"/>
        <dbReference type="ChEBI" id="CHEBI:74497"/>
        <dbReference type="EC" id="2.1.1.192"/>
    </reaction>
</comment>
<sequence length="343" mass="39044">MEKTNLKSLTLTQMEEFIKQLGEPVYRAKQIFKWIYKGQTEFEKMTDLSKDLIARLKDCAYVGKIDIYKKYESEIDETTKYVFALEDGQMVESVKMKYSFGTTACISSQVGCSMGCAFCASTEGGMVRNLAWWEMADEVIAIEKDSNVKISRVVVMGSGEPLLNYDELIQFLRILNSPLAFNISYRRLTVSTCGIVPKIIRLAEEGLPITLAVSLHAPNDDIRSSLMPINERYPILQLLDACKYYIMKTKRRITFEYILISDINDTEQCACELSNLLKDLLCHVNLIPLNPVEGKKFKKSDDSRIRKFEQILLNNGISATVRREMGSDINAACGQLRRSLLVR</sequence>
<keyword evidence="11 12" id="KW-0411">Iron-sulfur</keyword>
<dbReference type="RefSeq" id="WP_013778533.1">
    <property type="nucleotide sequence ID" value="NC_015519.1"/>
</dbReference>
<dbReference type="InterPro" id="IPR048641">
    <property type="entry name" value="RlmN_N"/>
</dbReference>
<evidence type="ECO:0000313" key="14">
    <source>
        <dbReference type="EMBL" id="CDI40744.1"/>
    </source>
</evidence>
<organism evidence="14 15">
    <name type="scientific">Tepidanaerobacter acetatoxydans (strain DSM 21804 / JCM 16047 / Re1)</name>
    <dbReference type="NCBI Taxonomy" id="1209989"/>
    <lineage>
        <taxon>Bacteria</taxon>
        <taxon>Bacillati</taxon>
        <taxon>Bacillota</taxon>
        <taxon>Clostridia</taxon>
        <taxon>Thermosediminibacterales</taxon>
        <taxon>Tepidanaerobacteraceae</taxon>
        <taxon>Tepidanaerobacter</taxon>
    </lineage>
</organism>
<dbReference type="InterPro" id="IPR058240">
    <property type="entry name" value="rSAM_sf"/>
</dbReference>
<keyword evidence="10 12" id="KW-0408">Iron</keyword>
<comment type="function">
    <text evidence="12">Specifically methylates position 2 of adenine 2503 in 23S rRNA and position 2 of adenine 37 in tRNAs.</text>
</comment>
<comment type="caution">
    <text evidence="12">Lacks conserved residue(s) required for the propagation of feature annotation.</text>
</comment>
<evidence type="ECO:0000256" key="8">
    <source>
        <dbReference type="ARBA" id="ARBA00022694"/>
    </source>
</evidence>
<dbReference type="HAMAP" id="MF_01849">
    <property type="entry name" value="RNA_methyltr_RlmN"/>
    <property type="match status" value="1"/>
</dbReference>
<dbReference type="KEGG" id="tae:TepiRe1_1576"/>
<keyword evidence="7 12" id="KW-0949">S-adenosyl-L-methionine</keyword>
<dbReference type="AlphaFoldDB" id="F4LVM4"/>
<dbReference type="GO" id="GO:0000049">
    <property type="term" value="F:tRNA binding"/>
    <property type="evidence" value="ECO:0007669"/>
    <property type="project" value="UniProtKB-UniRule"/>
</dbReference>
<feature type="active site" description="Proton acceptor" evidence="12">
    <location>
        <position position="92"/>
    </location>
</feature>
<gene>
    <name evidence="12 14" type="primary">rlmN</name>
    <name evidence="14" type="ordered locus">TEPIRE1_1576</name>
</gene>
<dbReference type="InterPro" id="IPR013785">
    <property type="entry name" value="Aldolase_TIM"/>
</dbReference>
<dbReference type="EMBL" id="HF563609">
    <property type="protein sequence ID" value="CDI40744.1"/>
    <property type="molecule type" value="Genomic_DNA"/>
</dbReference>
<evidence type="ECO:0000256" key="11">
    <source>
        <dbReference type="ARBA" id="ARBA00023014"/>
    </source>
</evidence>
<feature type="binding site" evidence="12">
    <location>
        <position position="116"/>
    </location>
    <ligand>
        <name>[4Fe-4S] cluster</name>
        <dbReference type="ChEBI" id="CHEBI:49883"/>
        <note>4Fe-4S-S-AdoMet</note>
    </ligand>
</feature>
<evidence type="ECO:0000256" key="12">
    <source>
        <dbReference type="HAMAP-Rule" id="MF_01849"/>
    </source>
</evidence>
<feature type="binding site" evidence="12">
    <location>
        <begin position="214"/>
        <end position="216"/>
    </location>
    <ligand>
        <name>S-adenosyl-L-methionine</name>
        <dbReference type="ChEBI" id="CHEBI:59789"/>
    </ligand>
</feature>
<evidence type="ECO:0000256" key="7">
    <source>
        <dbReference type="ARBA" id="ARBA00022691"/>
    </source>
</evidence>
<feature type="binding site" evidence="12">
    <location>
        <position position="191"/>
    </location>
    <ligand>
        <name>S-adenosyl-L-methionine</name>
        <dbReference type="ChEBI" id="CHEBI:59789"/>
    </ligand>
</feature>
<comment type="similarity">
    <text evidence="12">Belongs to the radical SAM superfamily. RlmN family.</text>
</comment>
<keyword evidence="6 12" id="KW-0808">Transferase</keyword>
<comment type="cofactor">
    <cofactor evidence="12">
        <name>[4Fe-4S] cluster</name>
        <dbReference type="ChEBI" id="CHEBI:49883"/>
    </cofactor>
    <text evidence="12">Binds 1 [4Fe-4S] cluster. The cluster is coordinated with 3 cysteines and an exchangeable S-adenosyl-L-methionine.</text>
</comment>
<comment type="miscellaneous">
    <text evidence="12">Reaction proceeds by a ping-pong mechanism involving intermediate methylation of a conserved cysteine residue.</text>
</comment>
<dbReference type="Pfam" id="PF21016">
    <property type="entry name" value="RlmN_N"/>
    <property type="match status" value="1"/>
</dbReference>
<keyword evidence="5 12" id="KW-0489">Methyltransferase</keyword>
<reference evidence="15" key="1">
    <citation type="journal article" date="2013" name="Genome Announc.">
        <title>First genome sequence of a syntrophic acetate-oxidizing bacterium, Tepidanaerobacter acetatoxydans strain Re1.</title>
        <authorList>
            <person name="Manzoor S."/>
            <person name="Bongcam-Rudloff E."/>
            <person name="Schnurer A."/>
            <person name="Muller B."/>
        </authorList>
    </citation>
    <scope>NUCLEOTIDE SEQUENCE [LARGE SCALE GENOMIC DNA]</scope>
    <source>
        <strain evidence="15">Re1</strain>
    </source>
</reference>
<keyword evidence="12" id="KW-1015">Disulfide bond</keyword>
<feature type="binding site" evidence="12">
    <location>
        <position position="290"/>
    </location>
    <ligand>
        <name>S-adenosyl-L-methionine</name>
        <dbReference type="ChEBI" id="CHEBI:59789"/>
    </ligand>
</feature>
<dbReference type="Gene3D" id="1.10.150.530">
    <property type="match status" value="1"/>
</dbReference>
<dbReference type="KEGG" id="tep:TepRe1_1464"/>
<dbReference type="SFLD" id="SFLDG01062">
    <property type="entry name" value="methyltransferase_(Class_A)"/>
    <property type="match status" value="1"/>
</dbReference>
<keyword evidence="3 12" id="KW-0963">Cytoplasm</keyword>
<dbReference type="eggNOG" id="COG0820">
    <property type="taxonomic scope" value="Bacteria"/>
</dbReference>
<keyword evidence="9 12" id="KW-0479">Metal-binding</keyword>
<dbReference type="GO" id="GO:0046872">
    <property type="term" value="F:metal ion binding"/>
    <property type="evidence" value="ECO:0007669"/>
    <property type="project" value="UniProtKB-KW"/>
</dbReference>
<dbReference type="PANTHER" id="PTHR30544:SF5">
    <property type="entry name" value="RADICAL SAM CORE DOMAIN-CONTAINING PROTEIN"/>
    <property type="match status" value="1"/>
</dbReference>
<keyword evidence="2 12" id="KW-0004">4Fe-4S</keyword>
<dbReference type="GO" id="GO:0070040">
    <property type="term" value="F:rRNA (adenine(2503)-C2-)-methyltransferase activity"/>
    <property type="evidence" value="ECO:0007669"/>
    <property type="project" value="UniProtKB-UniRule"/>
</dbReference>
<evidence type="ECO:0000313" key="15">
    <source>
        <dbReference type="Proteomes" id="UP000010802"/>
    </source>
</evidence>
<comment type="catalytic activity">
    <reaction evidence="12">
        <text>adenosine(37) in tRNA + 2 reduced [2Fe-2S]-[ferredoxin] + 2 S-adenosyl-L-methionine = 2-methyladenosine(37) in tRNA + 5'-deoxyadenosine + L-methionine + 2 oxidized [2Fe-2S]-[ferredoxin] + S-adenosyl-L-homocysteine</text>
        <dbReference type="Rhea" id="RHEA:43332"/>
        <dbReference type="Rhea" id="RHEA-COMP:10000"/>
        <dbReference type="Rhea" id="RHEA-COMP:10001"/>
        <dbReference type="Rhea" id="RHEA-COMP:10162"/>
        <dbReference type="Rhea" id="RHEA-COMP:10485"/>
        <dbReference type="ChEBI" id="CHEBI:17319"/>
        <dbReference type="ChEBI" id="CHEBI:33737"/>
        <dbReference type="ChEBI" id="CHEBI:33738"/>
        <dbReference type="ChEBI" id="CHEBI:57844"/>
        <dbReference type="ChEBI" id="CHEBI:57856"/>
        <dbReference type="ChEBI" id="CHEBI:59789"/>
        <dbReference type="ChEBI" id="CHEBI:74411"/>
        <dbReference type="ChEBI" id="CHEBI:74497"/>
        <dbReference type="EC" id="2.1.1.192"/>
    </reaction>
</comment>
<dbReference type="NCBIfam" id="TIGR00048">
    <property type="entry name" value="rRNA_mod_RlmN"/>
    <property type="match status" value="1"/>
</dbReference>
<dbReference type="InterPro" id="IPR027492">
    <property type="entry name" value="RNA_MTrfase_RlmN"/>
</dbReference>
<dbReference type="GO" id="GO:0030488">
    <property type="term" value="P:tRNA methylation"/>
    <property type="evidence" value="ECO:0007669"/>
    <property type="project" value="UniProtKB-UniRule"/>
</dbReference>
<dbReference type="GO" id="GO:0070475">
    <property type="term" value="P:rRNA base methylation"/>
    <property type="evidence" value="ECO:0007669"/>
    <property type="project" value="UniProtKB-UniRule"/>
</dbReference>
<feature type="domain" description="Radical SAM core" evidence="13">
    <location>
        <begin position="98"/>
        <end position="328"/>
    </location>
</feature>
<keyword evidence="15" id="KW-1185">Reference proteome</keyword>
<dbReference type="InterPro" id="IPR007197">
    <property type="entry name" value="rSAM"/>
</dbReference>
<dbReference type="GO" id="GO:0002935">
    <property type="term" value="F:tRNA (adenine(37)-C2)-methyltransferase activity"/>
    <property type="evidence" value="ECO:0007669"/>
    <property type="project" value="UniProtKB-UniRule"/>
</dbReference>
<proteinExistence type="inferred from homology"/>
<dbReference type="EC" id="2.1.1.192" evidence="12"/>